<evidence type="ECO:0000313" key="3">
    <source>
        <dbReference type="EMBL" id="OGC16625.1"/>
    </source>
</evidence>
<dbReference type="EMBL" id="MEUA01000005">
    <property type="protein sequence ID" value="OGC16625.1"/>
    <property type="molecule type" value="Genomic_DNA"/>
</dbReference>
<evidence type="ECO:0000259" key="2">
    <source>
        <dbReference type="Pfam" id="PF00535"/>
    </source>
</evidence>
<dbReference type="PANTHER" id="PTHR48090">
    <property type="entry name" value="UNDECAPRENYL-PHOSPHATE 4-DEOXY-4-FORMAMIDO-L-ARABINOSE TRANSFERASE-RELATED"/>
    <property type="match status" value="1"/>
</dbReference>
<evidence type="ECO:0000256" key="1">
    <source>
        <dbReference type="SAM" id="Phobius"/>
    </source>
</evidence>
<feature type="transmembrane region" description="Helical" evidence="1">
    <location>
        <begin position="215"/>
        <end position="234"/>
    </location>
</feature>
<dbReference type="PANTHER" id="PTHR48090:SF7">
    <property type="entry name" value="RFBJ PROTEIN"/>
    <property type="match status" value="1"/>
</dbReference>
<sequence>MKKALIIIPAYNEEKNIEDVIKKIRQLSVNIVLDIVVVCDGPEDNTVKIVSSLNVPIIAHPINLGVGAAIQAGFKYANIKDFDMAVVVDGDGQHDPNEILKFIKAMEDSSIDVVIGSRFLSKDKVQTHWARKIGIKIFSVLVSLLGKCKITDVTSGFRAFNRRTIALLSKEMPADFPDADLILFLALSKYKIVEIPISSRERQHGESMYSLLTSIYYPFKLFVSILAVALRFFFEKEGVN</sequence>
<keyword evidence="1" id="KW-1133">Transmembrane helix</keyword>
<gene>
    <name evidence="3" type="ORF">A2290_03350</name>
</gene>
<name>A0A1F4S846_UNCSA</name>
<dbReference type="CDD" id="cd04179">
    <property type="entry name" value="DPM_DPG-synthase_like"/>
    <property type="match status" value="1"/>
</dbReference>
<keyword evidence="1" id="KW-0472">Membrane</keyword>
<feature type="domain" description="Glycosyltransferase 2-like" evidence="2">
    <location>
        <begin position="6"/>
        <end position="163"/>
    </location>
</feature>
<evidence type="ECO:0000313" key="4">
    <source>
        <dbReference type="Proteomes" id="UP000177905"/>
    </source>
</evidence>
<comment type="caution">
    <text evidence="3">The sequence shown here is derived from an EMBL/GenBank/DDBJ whole genome shotgun (WGS) entry which is preliminary data.</text>
</comment>
<dbReference type="Gene3D" id="3.90.550.10">
    <property type="entry name" value="Spore Coat Polysaccharide Biosynthesis Protein SpsA, Chain A"/>
    <property type="match status" value="1"/>
</dbReference>
<dbReference type="InterPro" id="IPR001173">
    <property type="entry name" value="Glyco_trans_2-like"/>
</dbReference>
<organism evidence="3 4">
    <name type="scientific">candidate division WOR-1 bacterium RIFOXYB2_FULL_36_35</name>
    <dbReference type="NCBI Taxonomy" id="1802578"/>
    <lineage>
        <taxon>Bacteria</taxon>
        <taxon>Bacillati</taxon>
        <taxon>Saganbacteria</taxon>
    </lineage>
</organism>
<dbReference type="AlphaFoldDB" id="A0A1F4S846"/>
<dbReference type="InterPro" id="IPR029044">
    <property type="entry name" value="Nucleotide-diphossugar_trans"/>
</dbReference>
<dbReference type="InterPro" id="IPR050256">
    <property type="entry name" value="Glycosyltransferase_2"/>
</dbReference>
<dbReference type="SUPFAM" id="SSF53448">
    <property type="entry name" value="Nucleotide-diphospho-sugar transferases"/>
    <property type="match status" value="1"/>
</dbReference>
<keyword evidence="1" id="KW-0812">Transmembrane</keyword>
<dbReference type="Proteomes" id="UP000177905">
    <property type="component" value="Unassembled WGS sequence"/>
</dbReference>
<protein>
    <recommendedName>
        <fullName evidence="2">Glycosyltransferase 2-like domain-containing protein</fullName>
    </recommendedName>
</protein>
<proteinExistence type="predicted"/>
<dbReference type="Pfam" id="PF00535">
    <property type="entry name" value="Glycos_transf_2"/>
    <property type="match status" value="1"/>
</dbReference>
<accession>A0A1F4S846</accession>
<reference evidence="3 4" key="1">
    <citation type="journal article" date="2016" name="Nat. Commun.">
        <title>Thousands of microbial genomes shed light on interconnected biogeochemical processes in an aquifer system.</title>
        <authorList>
            <person name="Anantharaman K."/>
            <person name="Brown C.T."/>
            <person name="Hug L.A."/>
            <person name="Sharon I."/>
            <person name="Castelle C.J."/>
            <person name="Probst A.J."/>
            <person name="Thomas B.C."/>
            <person name="Singh A."/>
            <person name="Wilkins M.J."/>
            <person name="Karaoz U."/>
            <person name="Brodie E.L."/>
            <person name="Williams K.H."/>
            <person name="Hubbard S.S."/>
            <person name="Banfield J.F."/>
        </authorList>
    </citation>
    <scope>NUCLEOTIDE SEQUENCE [LARGE SCALE GENOMIC DNA]</scope>
</reference>